<protein>
    <submittedName>
        <fullName evidence="1">Uncharacterized protein</fullName>
    </submittedName>
</protein>
<accession>A0A2X3BNK9</accession>
<name>A0A2X3BNK9_CLOPF</name>
<reference evidence="1 2" key="1">
    <citation type="submission" date="2018-06" db="EMBL/GenBank/DDBJ databases">
        <authorList>
            <consortium name="Pathogen Informatics"/>
            <person name="Doyle S."/>
        </authorList>
    </citation>
    <scope>NUCLEOTIDE SEQUENCE [LARGE SCALE GENOMIC DNA]</scope>
    <source>
        <strain evidence="1 2">NCTC8081</strain>
    </source>
</reference>
<dbReference type="Proteomes" id="UP000250234">
    <property type="component" value="Unassembled WGS sequence"/>
</dbReference>
<evidence type="ECO:0000313" key="1">
    <source>
        <dbReference type="EMBL" id="SQC06828.1"/>
    </source>
</evidence>
<dbReference type="EMBL" id="UAWO01000002">
    <property type="protein sequence ID" value="SQC06828.1"/>
    <property type="molecule type" value="Genomic_DNA"/>
</dbReference>
<sequence>MPIETLISVILNPILWKLLSNITLNLSILFEKIASILSK</sequence>
<dbReference type="AlphaFoldDB" id="A0A2X3BNK9"/>
<evidence type="ECO:0000313" key="2">
    <source>
        <dbReference type="Proteomes" id="UP000250234"/>
    </source>
</evidence>
<organism evidence="1 2">
    <name type="scientific">Clostridium perfringens</name>
    <dbReference type="NCBI Taxonomy" id="1502"/>
    <lineage>
        <taxon>Bacteria</taxon>
        <taxon>Bacillati</taxon>
        <taxon>Bacillota</taxon>
        <taxon>Clostridia</taxon>
        <taxon>Eubacteriales</taxon>
        <taxon>Clostridiaceae</taxon>
        <taxon>Clostridium</taxon>
    </lineage>
</organism>
<proteinExistence type="predicted"/>
<gene>
    <name evidence="1" type="ORF">NCTC8081_00943</name>
</gene>